<gene>
    <name evidence="1" type="ORF">CEP52_003835</name>
</gene>
<name>A0A428U6J7_9HYPO</name>
<protein>
    <recommendedName>
        <fullName evidence="3">Arrestin-like N-terminal domain-containing protein</fullName>
    </recommendedName>
</protein>
<proteinExistence type="predicted"/>
<dbReference type="EMBL" id="NKCK01000026">
    <property type="protein sequence ID" value="RSM09920.1"/>
    <property type="molecule type" value="Genomic_DNA"/>
</dbReference>
<sequence length="429" mass="48514">MPPIRAVSNTDLGIRLLGDQTEYAPGDTIVGYVSRSKHLVAQISSLSIQLVGRTVSKTPINCENGSRYHGRFNLIPRPAKQKLHQGPLHVTDGYETSWRFAIKIPEYVDPEDFKGGNPGESYLSLDVTNNPLPSTFTLGGERSEAFVEYFIGACLRTMNEDDMNKWIAKFPVTVTNHRPFLGSRLHRQIYFYSITSPHLLGMGETKPSLSQTVKQAMGISGVPRLEFDLQVEMPSVIQLNDPSPIPIRLRAIMNRDLTSKNIRNKPLKIKLSWISIQIIATTEILCQGAHTTEEESEANLDITSRIPIQEQEIYIPCTEHGSFIDVGELVDLRLDRYYNRCHEHQGPTFFTPTFVTYNIRLSHRLSWTVVFEVAGQAFKMADTIMLTILGPSDQGMDESSVSWSQSEADIRHSWDSEEDFVTWRTPKID</sequence>
<evidence type="ECO:0000313" key="2">
    <source>
        <dbReference type="Proteomes" id="UP000287144"/>
    </source>
</evidence>
<organism evidence="1 2">
    <name type="scientific">Fusarium oligoseptatum</name>
    <dbReference type="NCBI Taxonomy" id="2604345"/>
    <lineage>
        <taxon>Eukaryota</taxon>
        <taxon>Fungi</taxon>
        <taxon>Dikarya</taxon>
        <taxon>Ascomycota</taxon>
        <taxon>Pezizomycotina</taxon>
        <taxon>Sordariomycetes</taxon>
        <taxon>Hypocreomycetidae</taxon>
        <taxon>Hypocreales</taxon>
        <taxon>Nectriaceae</taxon>
        <taxon>Fusarium</taxon>
        <taxon>Fusarium solani species complex</taxon>
    </lineage>
</organism>
<dbReference type="AlphaFoldDB" id="A0A428U6J7"/>
<keyword evidence="2" id="KW-1185">Reference proteome</keyword>
<accession>A0A428U6J7</accession>
<comment type="caution">
    <text evidence="1">The sequence shown here is derived from an EMBL/GenBank/DDBJ whole genome shotgun (WGS) entry which is preliminary data.</text>
</comment>
<evidence type="ECO:0008006" key="3">
    <source>
        <dbReference type="Google" id="ProtNLM"/>
    </source>
</evidence>
<reference evidence="1 2" key="1">
    <citation type="submission" date="2017-06" db="EMBL/GenBank/DDBJ databases">
        <title>Comparative genomic analysis of Ambrosia Fusariam Clade fungi.</title>
        <authorList>
            <person name="Stajich J.E."/>
            <person name="Carrillo J."/>
            <person name="Kijimoto T."/>
            <person name="Eskalen A."/>
            <person name="O'Donnell K."/>
            <person name="Kasson M."/>
        </authorList>
    </citation>
    <scope>NUCLEOTIDE SEQUENCE [LARGE SCALE GENOMIC DNA]</scope>
    <source>
        <strain evidence="1 2">NRRL62579</strain>
    </source>
</reference>
<evidence type="ECO:0000313" key="1">
    <source>
        <dbReference type="EMBL" id="RSM09920.1"/>
    </source>
</evidence>
<dbReference type="Proteomes" id="UP000287144">
    <property type="component" value="Unassembled WGS sequence"/>
</dbReference>